<sequence>MCTCCPPFIRAFIVVANGPAACRRTVPHRCSIKDRVSVTGCSRTHSAVTLGDWSDPLDPDVESQMIYKQLLQGKDKLREKYVEMPEADQTSSNKENRINAGIHPDGAECNVQMMKPGQSVAARLLAVIEDLEQAHAAFQHREKEDTSCVILNS</sequence>
<name>A0A1A8I4U0_NOTKU</name>
<gene>
    <name evidence="1" type="primary">RASAL1</name>
</gene>
<dbReference type="AlphaFoldDB" id="A0A1A8I4U0"/>
<organism evidence="1">
    <name type="scientific">Nothobranchius kuhntae</name>
    <name type="common">Beira killifish</name>
    <dbReference type="NCBI Taxonomy" id="321403"/>
    <lineage>
        <taxon>Eukaryota</taxon>
        <taxon>Metazoa</taxon>
        <taxon>Chordata</taxon>
        <taxon>Craniata</taxon>
        <taxon>Vertebrata</taxon>
        <taxon>Euteleostomi</taxon>
        <taxon>Actinopterygii</taxon>
        <taxon>Neopterygii</taxon>
        <taxon>Teleostei</taxon>
        <taxon>Neoteleostei</taxon>
        <taxon>Acanthomorphata</taxon>
        <taxon>Ovalentaria</taxon>
        <taxon>Atherinomorphae</taxon>
        <taxon>Cyprinodontiformes</taxon>
        <taxon>Nothobranchiidae</taxon>
        <taxon>Nothobranchius</taxon>
    </lineage>
</organism>
<evidence type="ECO:0000313" key="1">
    <source>
        <dbReference type="EMBL" id="SBQ90983.1"/>
    </source>
</evidence>
<dbReference type="EMBL" id="HAED01004953">
    <property type="protein sequence ID" value="SBQ90983.1"/>
    <property type="molecule type" value="Transcribed_RNA"/>
</dbReference>
<proteinExistence type="predicted"/>
<protein>
    <submittedName>
        <fullName evidence="1">RAS protein activator like 1 (GAP1 like)</fullName>
    </submittedName>
</protein>
<accession>A0A1A8I4U0</accession>
<reference evidence="1" key="1">
    <citation type="submission" date="2016-05" db="EMBL/GenBank/DDBJ databases">
        <authorList>
            <person name="Lavstsen T."/>
            <person name="Jespersen J.S."/>
        </authorList>
    </citation>
    <scope>NUCLEOTIDE SEQUENCE</scope>
    <source>
        <tissue evidence="1">Brain</tissue>
    </source>
</reference>
<reference evidence="1" key="2">
    <citation type="submission" date="2016-06" db="EMBL/GenBank/DDBJ databases">
        <title>The genome of a short-lived fish provides insights into sex chromosome evolution and the genetic control of aging.</title>
        <authorList>
            <person name="Reichwald K."/>
            <person name="Felder M."/>
            <person name="Petzold A."/>
            <person name="Koch P."/>
            <person name="Groth M."/>
            <person name="Platzer M."/>
        </authorList>
    </citation>
    <scope>NUCLEOTIDE SEQUENCE</scope>
    <source>
        <tissue evidence="1">Brain</tissue>
    </source>
</reference>